<dbReference type="InterPro" id="IPR014790">
    <property type="entry name" value="MutL_C"/>
</dbReference>
<dbReference type="InterPro" id="IPR020568">
    <property type="entry name" value="Ribosomal_Su5_D2-typ_SF"/>
</dbReference>
<feature type="compositionally biased region" description="Basic and acidic residues" evidence="4">
    <location>
        <begin position="780"/>
        <end position="793"/>
    </location>
</feature>
<dbReference type="InterPro" id="IPR036890">
    <property type="entry name" value="HATPase_C_sf"/>
</dbReference>
<keyword evidence="2" id="KW-0227">DNA damage</keyword>
<dbReference type="CDD" id="cd16926">
    <property type="entry name" value="HATPase_MutL-MLH-PMS-like"/>
    <property type="match status" value="1"/>
</dbReference>
<dbReference type="GO" id="GO:0140664">
    <property type="term" value="F:ATP-dependent DNA damage sensor activity"/>
    <property type="evidence" value="ECO:0007669"/>
    <property type="project" value="InterPro"/>
</dbReference>
<feature type="region of interest" description="Disordered" evidence="4">
    <location>
        <begin position="602"/>
        <end position="812"/>
    </location>
</feature>
<dbReference type="GO" id="GO:0000710">
    <property type="term" value="P:meiotic mismatch repair"/>
    <property type="evidence" value="ECO:0007669"/>
    <property type="project" value="UniProtKB-ARBA"/>
</dbReference>
<dbReference type="CDD" id="cd03484">
    <property type="entry name" value="MutL_Trans_hPMS_2_like"/>
    <property type="match status" value="1"/>
</dbReference>
<feature type="domain" description="MutL C-terminal dimerisation" evidence="5">
    <location>
        <begin position="891"/>
        <end position="1064"/>
    </location>
</feature>
<reference evidence="7" key="1">
    <citation type="submission" date="2023-06" db="EMBL/GenBank/DDBJ databases">
        <title>Genome-scale phylogeny and comparative genomics of the fungal order Sordariales.</title>
        <authorList>
            <consortium name="Lawrence Berkeley National Laboratory"/>
            <person name="Hensen N."/>
            <person name="Bonometti L."/>
            <person name="Westerberg I."/>
            <person name="Brannstrom I.O."/>
            <person name="Guillou S."/>
            <person name="Cros-Aarteil S."/>
            <person name="Calhoun S."/>
            <person name="Haridas S."/>
            <person name="Kuo A."/>
            <person name="Mondo S."/>
            <person name="Pangilinan J."/>
            <person name="Riley R."/>
            <person name="Labutti K."/>
            <person name="Andreopoulos B."/>
            <person name="Lipzen A."/>
            <person name="Chen C."/>
            <person name="Yanf M."/>
            <person name="Daum C."/>
            <person name="Ng V."/>
            <person name="Clum A."/>
            <person name="Steindorff A."/>
            <person name="Ohm R."/>
            <person name="Martin F."/>
            <person name="Silar P."/>
            <person name="Natvig D."/>
            <person name="Lalanne C."/>
            <person name="Gautier V."/>
            <person name="Ament-Velasquez S.L."/>
            <person name="Kruys A."/>
            <person name="Hutchinson M.I."/>
            <person name="Powell A.J."/>
            <person name="Barry K."/>
            <person name="Miller A.N."/>
            <person name="Grigoriev I.V."/>
            <person name="Debuchy R."/>
            <person name="Gladieux P."/>
            <person name="Thoren M.H."/>
            <person name="Johannesson H."/>
        </authorList>
    </citation>
    <scope>NUCLEOTIDE SEQUENCE</scope>
    <source>
        <strain evidence="7">SMH2532-1</strain>
    </source>
</reference>
<dbReference type="InterPro" id="IPR042120">
    <property type="entry name" value="MutL_C_dimsub"/>
</dbReference>
<dbReference type="Pfam" id="PF13589">
    <property type="entry name" value="HATPase_c_3"/>
    <property type="match status" value="1"/>
</dbReference>
<dbReference type="Gene3D" id="3.30.1540.20">
    <property type="entry name" value="MutL, C-terminal domain, dimerisation subdomain"/>
    <property type="match status" value="1"/>
</dbReference>
<accession>A0AA40CNW5</accession>
<dbReference type="SMART" id="SM01340">
    <property type="entry name" value="DNA_mis_repair"/>
    <property type="match status" value="1"/>
</dbReference>
<feature type="region of interest" description="Disordered" evidence="4">
    <location>
        <begin position="383"/>
        <end position="448"/>
    </location>
</feature>
<evidence type="ECO:0000313" key="7">
    <source>
        <dbReference type="EMBL" id="KAK0645545.1"/>
    </source>
</evidence>
<evidence type="ECO:0000259" key="5">
    <source>
        <dbReference type="SMART" id="SM00853"/>
    </source>
</evidence>
<feature type="compositionally biased region" description="Acidic residues" evidence="4">
    <location>
        <begin position="707"/>
        <end position="723"/>
    </location>
</feature>
<dbReference type="InterPro" id="IPR037198">
    <property type="entry name" value="MutL_C_sf"/>
</dbReference>
<dbReference type="InterPro" id="IPR014762">
    <property type="entry name" value="DNA_mismatch_repair_CS"/>
</dbReference>
<feature type="region of interest" description="Disordered" evidence="4">
    <location>
        <begin position="906"/>
        <end position="929"/>
    </location>
</feature>
<dbReference type="GO" id="GO:0016887">
    <property type="term" value="F:ATP hydrolysis activity"/>
    <property type="evidence" value="ECO:0007669"/>
    <property type="project" value="InterPro"/>
</dbReference>
<evidence type="ECO:0000313" key="8">
    <source>
        <dbReference type="Proteomes" id="UP001174936"/>
    </source>
</evidence>
<organism evidence="7 8">
    <name type="scientific">Cercophora newfieldiana</name>
    <dbReference type="NCBI Taxonomy" id="92897"/>
    <lineage>
        <taxon>Eukaryota</taxon>
        <taxon>Fungi</taxon>
        <taxon>Dikarya</taxon>
        <taxon>Ascomycota</taxon>
        <taxon>Pezizomycotina</taxon>
        <taxon>Sordariomycetes</taxon>
        <taxon>Sordariomycetidae</taxon>
        <taxon>Sordariales</taxon>
        <taxon>Lasiosphaeriaceae</taxon>
        <taxon>Cercophora</taxon>
    </lineage>
</organism>
<dbReference type="InterPro" id="IPR002099">
    <property type="entry name" value="MutL/Mlh/PMS"/>
</dbReference>
<evidence type="ECO:0000256" key="1">
    <source>
        <dbReference type="ARBA" id="ARBA00006082"/>
    </source>
</evidence>
<comment type="similarity">
    <text evidence="1">Belongs to the DNA mismatch repair MutL/HexB family.</text>
</comment>
<feature type="compositionally biased region" description="Basic and acidic residues" evidence="4">
    <location>
        <begin position="547"/>
        <end position="559"/>
    </location>
</feature>
<dbReference type="GO" id="GO:0005524">
    <property type="term" value="F:ATP binding"/>
    <property type="evidence" value="ECO:0007669"/>
    <property type="project" value="InterPro"/>
</dbReference>
<dbReference type="FunFam" id="3.30.565.10:FF:000014">
    <property type="entry name" value="Mismatch repair endonuclease pms1, putative"/>
    <property type="match status" value="1"/>
</dbReference>
<feature type="compositionally biased region" description="Pro residues" evidence="4">
    <location>
        <begin position="908"/>
        <end position="923"/>
    </location>
</feature>
<dbReference type="AlphaFoldDB" id="A0AA40CNW5"/>
<feature type="region of interest" description="Disordered" evidence="4">
    <location>
        <begin position="479"/>
        <end position="589"/>
    </location>
</feature>
<dbReference type="SUPFAM" id="SSF54211">
    <property type="entry name" value="Ribosomal protein S5 domain 2-like"/>
    <property type="match status" value="1"/>
</dbReference>
<name>A0AA40CNW5_9PEZI</name>
<dbReference type="PROSITE" id="PS00058">
    <property type="entry name" value="DNA_MISMATCH_REPAIR_1"/>
    <property type="match status" value="1"/>
</dbReference>
<dbReference type="SUPFAM" id="SSF55874">
    <property type="entry name" value="ATPase domain of HSP90 chaperone/DNA topoisomerase II/histidine kinase"/>
    <property type="match status" value="1"/>
</dbReference>
<comment type="caution">
    <text evidence="7">The sequence shown here is derived from an EMBL/GenBank/DDBJ whole genome shotgun (WGS) entry which is preliminary data.</text>
</comment>
<feature type="compositionally biased region" description="Polar residues" evidence="4">
    <location>
        <begin position="645"/>
        <end position="656"/>
    </location>
</feature>
<dbReference type="InterPro" id="IPR014721">
    <property type="entry name" value="Ribsml_uS5_D2-typ_fold_subgr"/>
</dbReference>
<dbReference type="InterPro" id="IPR013507">
    <property type="entry name" value="DNA_mismatch_S5_2-like"/>
</dbReference>
<dbReference type="Pfam" id="PF08676">
    <property type="entry name" value="MutL_C"/>
    <property type="match status" value="1"/>
</dbReference>
<sequence>MAANVTIKAIDSSTVHQIQSGQVIVDLCSVAKELVENSIDAGATTIEVRFKNQGLDAIEVQDNGSGISPQNYESLALKHYTSKLSSYDDLGTLQTFGFRGEALSSLSALARLSVVTCTQQEAPRAKRLEFETSGKLKGTSVVSGQKGTTVFVEDLFRALPVRRRELERNIKREWGKVISLLNQYACVQTGIKFTVSQQPTKGKRMVMFSTKGNPTTRDNIINVFGVKTANALIPLDLRLELKPTAGPGKKGMTGDDGNTTEVRVMGHVSRPSHGEGRQTPDRQMFYVNGRPCGLPQFAKVINEVYRSYNAPQTPFIFADIQLDTHLYDVNVSPDKRTILLHDQGQMLDNLRESLVELFETQDVTIPVAATQAVKLMPFKRAAGATSGTPTLAQTGDRGVGNMTSTQSTEAADEPEEVTSDQAEDDDHSGDEEPEAKQGGRAVDATPIIVSNRSRIRPIVARSASANVQASSLMSRWLDRKSDVRESNSPTLAVRKSTTEGSNGSLTGEGAQGASEDSVPKRPASPEEDIYGYSGDEEQEDANQATEKLGEEADLLRKEAPVLAIPPPSQPPPPRSQHVSPIRLPKRGTQEIATITIGDETVTGVIGTPSKRFKSGDAPGGGKPAPSGKALTRSMPVPSFGGRLSQLFSASTSNQKGSGVDLDITMEDVEVSADEEDEENEDKANEIEADEDKEDEDSLFVSQREGVFDEDGDSEGGAEDEEHEEVPPSSPTALRTSRAKGEEKGNAPELPEDGNSPAESAEVSASQVDEEADDDEAYVDEVEKKAQEDKKVQDMIEAAEAKTAPELTEENERRSRMLLKGWSRRKDSVLNLQQQVKVNLETLRDQVAAWESHLPQQVSGATADDADGLEDDNAEEKLSLKISKSDFANMKIVGQFNLGFILAVRPAAPQSPPTTPSESQPPPSSSSGDDELFIIDQHASDEKYNFERLQSTTTVQSQRLVQPKTLELTALEEEIILEHLPALERNGFLVSVDQSGDKPVGSRVQLLSLPLSRETTFSVADLEELIFLLGDNPSSSATTVPRPSKVRKMFAMRACRSSIMIGRALSTRQMERVVQHMGEMEKPWNCPHGRPTMRHLCGLGGWDERSWREGGESVDWGGWVRERRG</sequence>
<evidence type="ECO:0000256" key="4">
    <source>
        <dbReference type="SAM" id="MobiDB-lite"/>
    </source>
</evidence>
<dbReference type="SUPFAM" id="SSF118116">
    <property type="entry name" value="DNA mismatch repair protein MutL"/>
    <property type="match status" value="1"/>
</dbReference>
<dbReference type="InterPro" id="IPR038973">
    <property type="entry name" value="MutL/Mlh/Pms-like"/>
</dbReference>
<dbReference type="InterPro" id="IPR042121">
    <property type="entry name" value="MutL_C_regsub"/>
</dbReference>
<dbReference type="Pfam" id="PF01119">
    <property type="entry name" value="DNA_mis_repair"/>
    <property type="match status" value="1"/>
</dbReference>
<feature type="compositionally biased region" description="Acidic residues" evidence="4">
    <location>
        <begin position="410"/>
        <end position="433"/>
    </location>
</feature>
<dbReference type="EMBL" id="JAULSV010000004">
    <property type="protein sequence ID" value="KAK0645545.1"/>
    <property type="molecule type" value="Genomic_DNA"/>
</dbReference>
<gene>
    <name evidence="7" type="ORF">B0T16DRAFT_509308</name>
</gene>
<dbReference type="FunFam" id="3.30.1370.100:FF:000001">
    <property type="entry name" value="Mismatch repair endonuclease pms1, putative"/>
    <property type="match status" value="1"/>
</dbReference>
<feature type="compositionally biased region" description="Acidic residues" evidence="4">
    <location>
        <begin position="663"/>
        <end position="697"/>
    </location>
</feature>
<dbReference type="PANTHER" id="PTHR10073">
    <property type="entry name" value="DNA MISMATCH REPAIR PROTEIN MLH, PMS, MUTL"/>
    <property type="match status" value="1"/>
</dbReference>
<dbReference type="GO" id="GO:0030983">
    <property type="term" value="F:mismatched DNA binding"/>
    <property type="evidence" value="ECO:0007669"/>
    <property type="project" value="InterPro"/>
</dbReference>
<proteinExistence type="inferred from homology"/>
<evidence type="ECO:0000256" key="2">
    <source>
        <dbReference type="ARBA" id="ARBA00022763"/>
    </source>
</evidence>
<keyword evidence="8" id="KW-1185">Reference proteome</keyword>
<feature type="compositionally biased region" description="Pro residues" evidence="4">
    <location>
        <begin position="563"/>
        <end position="574"/>
    </location>
</feature>
<dbReference type="Gene3D" id="3.30.230.10">
    <property type="match status" value="1"/>
</dbReference>
<dbReference type="Gene3D" id="3.30.1370.100">
    <property type="entry name" value="MutL, C-terminal domain, regulatory subdomain"/>
    <property type="match status" value="1"/>
</dbReference>
<dbReference type="SMART" id="SM00853">
    <property type="entry name" value="MutL_C"/>
    <property type="match status" value="1"/>
</dbReference>
<feature type="compositionally biased region" description="Acidic residues" evidence="4">
    <location>
        <begin position="525"/>
        <end position="540"/>
    </location>
</feature>
<dbReference type="NCBIfam" id="TIGR00585">
    <property type="entry name" value="mutl"/>
    <property type="match status" value="1"/>
</dbReference>
<dbReference type="GO" id="GO:0032389">
    <property type="term" value="C:MutLalpha complex"/>
    <property type="evidence" value="ECO:0007669"/>
    <property type="project" value="TreeGrafter"/>
</dbReference>
<dbReference type="Gene3D" id="3.30.565.10">
    <property type="entry name" value="Histidine kinase-like ATPase, C-terminal domain"/>
    <property type="match status" value="1"/>
</dbReference>
<feature type="compositionally biased region" description="Acidic residues" evidence="4">
    <location>
        <begin position="767"/>
        <end position="779"/>
    </location>
</feature>
<protein>
    <recommendedName>
        <fullName evidence="3">DNA mismatch repair protein PMS1</fullName>
    </recommendedName>
</protein>
<dbReference type="PANTHER" id="PTHR10073:SF52">
    <property type="entry name" value="MISMATCH REPAIR ENDONUCLEASE PMS2"/>
    <property type="match status" value="1"/>
</dbReference>
<dbReference type="FunFam" id="3.30.230.10:FF:000120">
    <property type="entry name" value="Mismatch repair endonuclease PMS2"/>
    <property type="match status" value="1"/>
</dbReference>
<evidence type="ECO:0000259" key="6">
    <source>
        <dbReference type="SMART" id="SM01340"/>
    </source>
</evidence>
<dbReference type="Proteomes" id="UP001174936">
    <property type="component" value="Unassembled WGS sequence"/>
</dbReference>
<evidence type="ECO:0000256" key="3">
    <source>
        <dbReference type="ARBA" id="ARBA00070941"/>
    </source>
</evidence>
<feature type="domain" description="DNA mismatch repair protein S5" evidence="6">
    <location>
        <begin position="220"/>
        <end position="359"/>
    </location>
</feature>